<dbReference type="PANTHER" id="PTHR12935">
    <property type="entry name" value="GAMMA-GLUTAMYLCYCLOTRANSFERASE"/>
    <property type="match status" value="1"/>
</dbReference>
<dbReference type="AlphaFoldDB" id="A0A183A958"/>
<proteinExistence type="predicted"/>
<dbReference type="OrthoDB" id="6257178at2759"/>
<protein>
    <recommendedName>
        <fullName evidence="1">gamma-glutamylcyclotransferase</fullName>
        <ecNumber evidence="1">4.3.2.9</ecNumber>
    </recommendedName>
</protein>
<name>A0A183A958_9TREM</name>
<evidence type="ECO:0000313" key="7">
    <source>
        <dbReference type="WBParaSite" id="ECPE_0000349601-mRNA-1"/>
    </source>
</evidence>
<evidence type="ECO:0000313" key="5">
    <source>
        <dbReference type="EMBL" id="VDP69670.1"/>
    </source>
</evidence>
<accession>A0A183A958</accession>
<evidence type="ECO:0000256" key="3">
    <source>
        <dbReference type="PIRSR" id="PIRSR617939-1"/>
    </source>
</evidence>
<feature type="binding site" evidence="4">
    <location>
        <position position="122"/>
    </location>
    <ligand>
        <name>substrate</name>
    </ligand>
</feature>
<dbReference type="GO" id="GO:0003839">
    <property type="term" value="F:gamma-glutamylcyclotransferase activity"/>
    <property type="evidence" value="ECO:0007669"/>
    <property type="project" value="UniProtKB-EC"/>
</dbReference>
<dbReference type="WBParaSite" id="ECPE_0000349601-mRNA-1">
    <property type="protein sequence ID" value="ECPE_0000349601-mRNA-1"/>
    <property type="gene ID" value="ECPE_0000349601"/>
</dbReference>
<feature type="binding site" evidence="4">
    <location>
        <begin position="8"/>
        <end position="13"/>
    </location>
    <ligand>
        <name>substrate</name>
    </ligand>
</feature>
<dbReference type="InterPro" id="IPR036568">
    <property type="entry name" value="GGCT-like_sf"/>
</dbReference>
<dbReference type="CDD" id="cd06661">
    <property type="entry name" value="GGCT_like"/>
    <property type="match status" value="1"/>
</dbReference>
<gene>
    <name evidence="5" type="ORF">ECPE_LOCUS3493</name>
</gene>
<dbReference type="InterPro" id="IPR017939">
    <property type="entry name" value="G-Glutamylcylcotransferase"/>
</dbReference>
<dbReference type="EC" id="4.3.2.9" evidence="1"/>
<dbReference type="SUPFAM" id="SSF110857">
    <property type="entry name" value="Gamma-glutamyl cyclotransferase-like"/>
    <property type="match status" value="1"/>
</dbReference>
<reference evidence="5 6" key="2">
    <citation type="submission" date="2018-11" db="EMBL/GenBank/DDBJ databases">
        <authorList>
            <consortium name="Pathogen Informatics"/>
        </authorList>
    </citation>
    <scope>NUCLEOTIDE SEQUENCE [LARGE SCALE GENOMIC DNA]</scope>
    <source>
        <strain evidence="5 6">Egypt</strain>
    </source>
</reference>
<dbReference type="Pfam" id="PF13772">
    <property type="entry name" value="AIG2_2"/>
    <property type="match status" value="1"/>
</dbReference>
<keyword evidence="6" id="KW-1185">Reference proteome</keyword>
<evidence type="ECO:0000313" key="6">
    <source>
        <dbReference type="Proteomes" id="UP000272942"/>
    </source>
</evidence>
<evidence type="ECO:0000256" key="4">
    <source>
        <dbReference type="PIRSR" id="PIRSR617939-2"/>
    </source>
</evidence>
<evidence type="ECO:0000256" key="2">
    <source>
        <dbReference type="ARBA" id="ARBA00023239"/>
    </source>
</evidence>
<sequence>MCKQKFHYFAYGSNLLKQRIQLRNPSAVFAGIGLLSGYSIKFVGHSSYWGGAVATIEPSQGDIVCGAVWILDTTDLPSLDAQEGVPKIYTPLEVNVTLSGDDVLCRTYRANTIDRGLPSPYYLDVILRGAIQCLITPNYVEKIRSIRHNEYFGGSPVYSAVLEQLDKTERDAFEIKELRALCSDAKQPKE</sequence>
<dbReference type="Gene3D" id="3.10.490.10">
    <property type="entry name" value="Gamma-glutamyl cyclotransferase-like"/>
    <property type="match status" value="1"/>
</dbReference>
<feature type="active site" description="Proton acceptor" evidence="3">
    <location>
        <position position="83"/>
    </location>
</feature>
<keyword evidence="2" id="KW-0456">Lyase</keyword>
<evidence type="ECO:0000256" key="1">
    <source>
        <dbReference type="ARBA" id="ARBA00012346"/>
    </source>
</evidence>
<dbReference type="Proteomes" id="UP000272942">
    <property type="component" value="Unassembled WGS sequence"/>
</dbReference>
<dbReference type="InterPro" id="IPR013024">
    <property type="entry name" value="GGCT-like"/>
</dbReference>
<dbReference type="PANTHER" id="PTHR12935:SF0">
    <property type="entry name" value="GAMMA-GLUTAMYLCYCLOTRANSFERASE"/>
    <property type="match status" value="1"/>
</dbReference>
<reference evidence="7" key="1">
    <citation type="submission" date="2016-06" db="UniProtKB">
        <authorList>
            <consortium name="WormBaseParasite"/>
        </authorList>
    </citation>
    <scope>IDENTIFICATION</scope>
</reference>
<dbReference type="EMBL" id="UZAN01040444">
    <property type="protein sequence ID" value="VDP69670.1"/>
    <property type="molecule type" value="Genomic_DNA"/>
</dbReference>
<organism evidence="7">
    <name type="scientific">Echinostoma caproni</name>
    <dbReference type="NCBI Taxonomy" id="27848"/>
    <lineage>
        <taxon>Eukaryota</taxon>
        <taxon>Metazoa</taxon>
        <taxon>Spiralia</taxon>
        <taxon>Lophotrochozoa</taxon>
        <taxon>Platyhelminthes</taxon>
        <taxon>Trematoda</taxon>
        <taxon>Digenea</taxon>
        <taxon>Plagiorchiida</taxon>
        <taxon>Echinostomata</taxon>
        <taxon>Echinostomatoidea</taxon>
        <taxon>Echinostomatidae</taxon>
        <taxon>Echinostoma</taxon>
    </lineage>
</organism>